<sequence length="141" mass="16193">MELELLQQTAQRLGIAPSHYDIDGRLIYVSPETLSHFVELLKPVENKCRREEFDDVLACFENEPINYDVERIALTEPIISLELLDENSTSITQKLLKILPHFPYRHFLWLLSITAFNKIPPLFNSATGFTKGRFSTAGIKT</sequence>
<name>A0A3S4XVL1_9PAST</name>
<organism evidence="1 2">
    <name type="scientific">Rodentibacter pneumotropicus</name>
    <dbReference type="NCBI Taxonomy" id="758"/>
    <lineage>
        <taxon>Bacteria</taxon>
        <taxon>Pseudomonadati</taxon>
        <taxon>Pseudomonadota</taxon>
        <taxon>Gammaproteobacteria</taxon>
        <taxon>Pasteurellales</taxon>
        <taxon>Pasteurellaceae</taxon>
        <taxon>Rodentibacter</taxon>
    </lineage>
</organism>
<dbReference type="Proteomes" id="UP000278733">
    <property type="component" value="Chromosome"/>
</dbReference>
<gene>
    <name evidence="1" type="primary">malQ_6</name>
    <name evidence="1" type="ORF">NCTC8284_03378</name>
</gene>
<evidence type="ECO:0000313" key="1">
    <source>
        <dbReference type="EMBL" id="VEH68150.1"/>
    </source>
</evidence>
<keyword evidence="1" id="KW-0328">Glycosyltransferase</keyword>
<proteinExistence type="predicted"/>
<protein>
    <submittedName>
        <fullName evidence="1">4-alpha-glucanotransferase</fullName>
        <ecNumber evidence="1">2.4.1.25</ecNumber>
    </submittedName>
</protein>
<evidence type="ECO:0000313" key="2">
    <source>
        <dbReference type="Proteomes" id="UP000278733"/>
    </source>
</evidence>
<dbReference type="EC" id="2.4.1.25" evidence="1"/>
<accession>A0A3S4XVL1</accession>
<dbReference type="AlphaFoldDB" id="A0A3S4XVL1"/>
<dbReference type="KEGG" id="rpne:NCTC8284_03378"/>
<reference evidence="1 2" key="1">
    <citation type="submission" date="2018-12" db="EMBL/GenBank/DDBJ databases">
        <authorList>
            <consortium name="Pathogen Informatics"/>
        </authorList>
    </citation>
    <scope>NUCLEOTIDE SEQUENCE [LARGE SCALE GENOMIC DNA]</scope>
    <source>
        <strain evidence="1 2">NCTC8284</strain>
    </source>
</reference>
<dbReference type="GO" id="GO:0004134">
    <property type="term" value="F:4-alpha-glucanotransferase activity"/>
    <property type="evidence" value="ECO:0007669"/>
    <property type="project" value="UniProtKB-EC"/>
</dbReference>
<keyword evidence="1" id="KW-0808">Transferase</keyword>
<dbReference type="EMBL" id="LR134405">
    <property type="protein sequence ID" value="VEH68150.1"/>
    <property type="molecule type" value="Genomic_DNA"/>
</dbReference>